<dbReference type="Proteomes" id="UP000012073">
    <property type="component" value="Unassembled WGS sequence"/>
</dbReference>
<dbReference type="AlphaFoldDB" id="R7QEJ1"/>
<dbReference type="KEGG" id="ccp:CHC_T00004588001"/>
<evidence type="ECO:0000313" key="2">
    <source>
        <dbReference type="Proteomes" id="UP000012073"/>
    </source>
</evidence>
<dbReference type="RefSeq" id="XP_005716012.1">
    <property type="nucleotide sequence ID" value="XM_005715955.1"/>
</dbReference>
<gene>
    <name evidence="1" type="ORF">CHC_T00004588001</name>
</gene>
<dbReference type="EMBL" id="HG001766">
    <property type="protein sequence ID" value="CDF36193.1"/>
    <property type="molecule type" value="Genomic_DNA"/>
</dbReference>
<evidence type="ECO:0000313" key="1">
    <source>
        <dbReference type="EMBL" id="CDF36193.1"/>
    </source>
</evidence>
<accession>R7QEJ1</accession>
<sequence>MKPVPPVTTIRFPLKSGSGEVMARCDAFLWIHSKPQAIKCAEWHEIDRSCTDLPSVSRLTRAIHVSEMRKQDVSTRMRPNWQLLPSIAKCSRKEFELGRTATRQQARCSGGWSASITYLGPP</sequence>
<protein>
    <submittedName>
        <fullName evidence="1">Uncharacterized protein</fullName>
    </submittedName>
</protein>
<reference evidence="2" key="1">
    <citation type="journal article" date="2013" name="Proc. Natl. Acad. Sci. U.S.A.">
        <title>Genome structure and metabolic features in the red seaweed Chondrus crispus shed light on evolution of the Archaeplastida.</title>
        <authorList>
            <person name="Collen J."/>
            <person name="Porcel B."/>
            <person name="Carre W."/>
            <person name="Ball S.G."/>
            <person name="Chaparro C."/>
            <person name="Tonon T."/>
            <person name="Barbeyron T."/>
            <person name="Michel G."/>
            <person name="Noel B."/>
            <person name="Valentin K."/>
            <person name="Elias M."/>
            <person name="Artiguenave F."/>
            <person name="Arun A."/>
            <person name="Aury J.M."/>
            <person name="Barbosa-Neto J.F."/>
            <person name="Bothwell J.H."/>
            <person name="Bouget F.Y."/>
            <person name="Brillet L."/>
            <person name="Cabello-Hurtado F."/>
            <person name="Capella-Gutierrez S."/>
            <person name="Charrier B."/>
            <person name="Cladiere L."/>
            <person name="Cock J.M."/>
            <person name="Coelho S.M."/>
            <person name="Colleoni C."/>
            <person name="Czjzek M."/>
            <person name="Da Silva C."/>
            <person name="Delage L."/>
            <person name="Denoeud F."/>
            <person name="Deschamps P."/>
            <person name="Dittami S.M."/>
            <person name="Gabaldon T."/>
            <person name="Gachon C.M."/>
            <person name="Groisillier A."/>
            <person name="Herve C."/>
            <person name="Jabbari K."/>
            <person name="Katinka M."/>
            <person name="Kloareg B."/>
            <person name="Kowalczyk N."/>
            <person name="Labadie K."/>
            <person name="Leblanc C."/>
            <person name="Lopez P.J."/>
            <person name="McLachlan D.H."/>
            <person name="Meslet-Cladiere L."/>
            <person name="Moustafa A."/>
            <person name="Nehr Z."/>
            <person name="Nyvall Collen P."/>
            <person name="Panaud O."/>
            <person name="Partensky F."/>
            <person name="Poulain J."/>
            <person name="Rensing S.A."/>
            <person name="Rousvoal S."/>
            <person name="Samson G."/>
            <person name="Symeonidi A."/>
            <person name="Weissenbach J."/>
            <person name="Zambounis A."/>
            <person name="Wincker P."/>
            <person name="Boyen C."/>
        </authorList>
    </citation>
    <scope>NUCLEOTIDE SEQUENCE [LARGE SCALE GENOMIC DNA]</scope>
    <source>
        <strain evidence="2">cv. Stackhouse</strain>
    </source>
</reference>
<proteinExistence type="predicted"/>
<dbReference type="Gramene" id="CDF36193">
    <property type="protein sequence ID" value="CDF36193"/>
    <property type="gene ID" value="CHC_T00004588001"/>
</dbReference>
<dbReference type="GeneID" id="17323729"/>
<keyword evidence="2" id="KW-1185">Reference proteome</keyword>
<name>R7QEJ1_CHOCR</name>
<organism evidence="1 2">
    <name type="scientific">Chondrus crispus</name>
    <name type="common">Carrageen Irish moss</name>
    <name type="synonym">Polymorpha crispa</name>
    <dbReference type="NCBI Taxonomy" id="2769"/>
    <lineage>
        <taxon>Eukaryota</taxon>
        <taxon>Rhodophyta</taxon>
        <taxon>Florideophyceae</taxon>
        <taxon>Rhodymeniophycidae</taxon>
        <taxon>Gigartinales</taxon>
        <taxon>Gigartinaceae</taxon>
        <taxon>Chondrus</taxon>
    </lineage>
</organism>